<feature type="domain" description="Berberine/berberine-like" evidence="1">
    <location>
        <begin position="148"/>
        <end position="191"/>
    </location>
</feature>
<dbReference type="InterPro" id="IPR016169">
    <property type="entry name" value="FAD-bd_PCMH_sub2"/>
</dbReference>
<dbReference type="Gene3D" id="3.40.462.20">
    <property type="match status" value="1"/>
</dbReference>
<dbReference type="Pfam" id="PF08031">
    <property type="entry name" value="BBE"/>
    <property type="match status" value="1"/>
</dbReference>
<accession>A0AAD3CPJ7</accession>
<keyword evidence="3" id="KW-1185">Reference proteome</keyword>
<dbReference type="EMBL" id="BLLK01000038">
    <property type="protein sequence ID" value="GFH49796.1"/>
    <property type="molecule type" value="Genomic_DNA"/>
</dbReference>
<dbReference type="GO" id="GO:0050660">
    <property type="term" value="F:flavin adenine dinucleotide binding"/>
    <property type="evidence" value="ECO:0007669"/>
    <property type="project" value="InterPro"/>
</dbReference>
<sequence length="196" mass="22394">MMFRKPKLCNKVVIDAMMEKAGDPSSFMNSHGPSLELIDLMRKNFPGAENATVSELLKDSSEMLPGQGGGGMWPRLDDKLFAKILAKILQNHPKHVMHLQHAAALKVHPDATAYPWRDSAFMLHYNSYEEAKTFLELLVKEGVPAQGYYNYLNPQGMKKWRSYFFDDKWKELTKIRAKYDPKDVFGKPLTIESLGE</sequence>
<gene>
    <name evidence="2" type="ORF">CTEN210_06272</name>
</gene>
<dbReference type="AlphaFoldDB" id="A0AAD3CPJ7"/>
<dbReference type="Gene3D" id="3.30.465.10">
    <property type="match status" value="1"/>
</dbReference>
<evidence type="ECO:0000313" key="2">
    <source>
        <dbReference type="EMBL" id="GFH49796.1"/>
    </source>
</evidence>
<reference evidence="2 3" key="1">
    <citation type="journal article" date="2021" name="Sci. Rep.">
        <title>The genome of the diatom Chaetoceros tenuissimus carries an ancient integrated fragment of an extant virus.</title>
        <authorList>
            <person name="Hongo Y."/>
            <person name="Kimura K."/>
            <person name="Takaki Y."/>
            <person name="Yoshida Y."/>
            <person name="Baba S."/>
            <person name="Kobayashi G."/>
            <person name="Nagasaki K."/>
            <person name="Hano T."/>
            <person name="Tomaru Y."/>
        </authorList>
    </citation>
    <scope>NUCLEOTIDE SEQUENCE [LARGE SCALE GENOMIC DNA]</scope>
    <source>
        <strain evidence="2 3">NIES-3715</strain>
    </source>
</reference>
<evidence type="ECO:0000259" key="1">
    <source>
        <dbReference type="Pfam" id="PF08031"/>
    </source>
</evidence>
<proteinExistence type="predicted"/>
<organism evidence="2 3">
    <name type="scientific">Chaetoceros tenuissimus</name>
    <dbReference type="NCBI Taxonomy" id="426638"/>
    <lineage>
        <taxon>Eukaryota</taxon>
        <taxon>Sar</taxon>
        <taxon>Stramenopiles</taxon>
        <taxon>Ochrophyta</taxon>
        <taxon>Bacillariophyta</taxon>
        <taxon>Coscinodiscophyceae</taxon>
        <taxon>Chaetocerotophycidae</taxon>
        <taxon>Chaetocerotales</taxon>
        <taxon>Chaetocerotaceae</taxon>
        <taxon>Chaetoceros</taxon>
    </lineage>
</organism>
<name>A0AAD3CPJ7_9STRA</name>
<evidence type="ECO:0000313" key="3">
    <source>
        <dbReference type="Proteomes" id="UP001054902"/>
    </source>
</evidence>
<dbReference type="GO" id="GO:0016491">
    <property type="term" value="F:oxidoreductase activity"/>
    <property type="evidence" value="ECO:0007669"/>
    <property type="project" value="InterPro"/>
</dbReference>
<protein>
    <recommendedName>
        <fullName evidence="1">Berberine/berberine-like domain-containing protein</fullName>
    </recommendedName>
</protein>
<dbReference type="InterPro" id="IPR012951">
    <property type="entry name" value="BBE"/>
</dbReference>
<comment type="caution">
    <text evidence="2">The sequence shown here is derived from an EMBL/GenBank/DDBJ whole genome shotgun (WGS) entry which is preliminary data.</text>
</comment>
<dbReference type="Proteomes" id="UP001054902">
    <property type="component" value="Unassembled WGS sequence"/>
</dbReference>